<dbReference type="InterPro" id="IPR050186">
    <property type="entry name" value="TPT_transporter"/>
</dbReference>
<keyword evidence="2 5" id="KW-0812">Transmembrane</keyword>
<evidence type="ECO:0000313" key="7">
    <source>
        <dbReference type="EMBL" id="CAD8574103.1"/>
    </source>
</evidence>
<comment type="subcellular location">
    <subcellularLocation>
        <location evidence="1">Membrane</location>
        <topology evidence="1">Multi-pass membrane protein</topology>
    </subcellularLocation>
</comment>
<evidence type="ECO:0000256" key="3">
    <source>
        <dbReference type="ARBA" id="ARBA00022989"/>
    </source>
</evidence>
<dbReference type="EMBL" id="HBEU01000380">
    <property type="protein sequence ID" value="CAD8574103.1"/>
    <property type="molecule type" value="Transcribed_RNA"/>
</dbReference>
<organism evidence="7">
    <name type="scientific">Leptocylindrus aporus</name>
    <dbReference type="NCBI Taxonomy" id="1398097"/>
    <lineage>
        <taxon>Eukaryota</taxon>
        <taxon>Sar</taxon>
        <taxon>Stramenopiles</taxon>
        <taxon>Ochrophyta</taxon>
        <taxon>Bacillariophyta</taxon>
        <taxon>Coscinodiscophyceae</taxon>
        <taxon>Chaetocerotophycidae</taxon>
        <taxon>Leptocylindrales</taxon>
        <taxon>Leptocylindraceae</taxon>
        <taxon>Leptocylindrus</taxon>
    </lineage>
</organism>
<evidence type="ECO:0000256" key="5">
    <source>
        <dbReference type="SAM" id="Phobius"/>
    </source>
</evidence>
<dbReference type="PANTHER" id="PTHR11132">
    <property type="entry name" value="SOLUTE CARRIER FAMILY 35"/>
    <property type="match status" value="1"/>
</dbReference>
<keyword evidence="4 5" id="KW-0472">Membrane</keyword>
<name>A0A7S0K9P0_9STRA</name>
<evidence type="ECO:0000256" key="2">
    <source>
        <dbReference type="ARBA" id="ARBA00022692"/>
    </source>
</evidence>
<dbReference type="AlphaFoldDB" id="A0A7S0K9P0"/>
<evidence type="ECO:0000256" key="4">
    <source>
        <dbReference type="ARBA" id="ARBA00023136"/>
    </source>
</evidence>
<feature type="transmembrane region" description="Helical" evidence="5">
    <location>
        <begin position="195"/>
        <end position="214"/>
    </location>
</feature>
<reference evidence="7" key="1">
    <citation type="submission" date="2021-01" db="EMBL/GenBank/DDBJ databases">
        <authorList>
            <person name="Corre E."/>
            <person name="Pelletier E."/>
            <person name="Niang G."/>
            <person name="Scheremetjew M."/>
            <person name="Finn R."/>
            <person name="Kale V."/>
            <person name="Holt S."/>
            <person name="Cochrane G."/>
            <person name="Meng A."/>
            <person name="Brown T."/>
            <person name="Cohen L."/>
        </authorList>
    </citation>
    <scope>NUCLEOTIDE SEQUENCE</scope>
    <source>
        <strain evidence="7">B651</strain>
    </source>
</reference>
<feature type="transmembrane region" description="Helical" evidence="5">
    <location>
        <begin position="142"/>
        <end position="160"/>
    </location>
</feature>
<dbReference type="Pfam" id="PF03151">
    <property type="entry name" value="TPT"/>
    <property type="match status" value="1"/>
</dbReference>
<keyword evidence="3 5" id="KW-1133">Transmembrane helix</keyword>
<feature type="domain" description="Sugar phosphate transporter" evidence="6">
    <location>
        <begin position="113"/>
        <end position="368"/>
    </location>
</feature>
<proteinExistence type="predicted"/>
<sequence length="372" mass="40963">MLLSMSVLSPVTAPMVATQCWNQISSCGPVIGSAWIISSAFYTTFSTTGFLKYQGSINSNTNNKRRLPLPLARRKIVLPRDNPMEKHVKPQSRFWFEKLKADRPALLTLYRFSGSLLLGLLFPNPMDFITKWRATLELMPKFFVPALCLFLANYFNSISLDKLGISLTYTTKCGIPIFTVLTSILVYGQSACPKLSVWFSLLPIVFGIACASWNSSSWNRVGFICAIISCTSQATLNVMSKKVLHEVAVKGPEAQRIMVCSALACMVLLSIVKSVVKKKPEEKVIAVSATDTPHPTLALTSMAVTAYHFEYVLSFMFVSLTEPITYALCDAMRRLSIILCGKAMFGGEKLTDINKLGIGLAIVGAAMYAICK</sequence>
<protein>
    <recommendedName>
        <fullName evidence="6">Sugar phosphate transporter domain-containing protein</fullName>
    </recommendedName>
</protein>
<accession>A0A7S0K9P0</accession>
<feature type="transmembrane region" description="Helical" evidence="5">
    <location>
        <begin position="221"/>
        <end position="239"/>
    </location>
</feature>
<gene>
    <name evidence="7" type="ORF">LDAN0322_LOCUS247</name>
</gene>
<feature type="transmembrane region" description="Helical" evidence="5">
    <location>
        <begin position="167"/>
        <end position="189"/>
    </location>
</feature>
<feature type="transmembrane region" description="Helical" evidence="5">
    <location>
        <begin position="254"/>
        <end position="276"/>
    </location>
</feature>
<evidence type="ECO:0000259" key="6">
    <source>
        <dbReference type="Pfam" id="PF03151"/>
    </source>
</evidence>
<dbReference type="GO" id="GO:0016020">
    <property type="term" value="C:membrane"/>
    <property type="evidence" value="ECO:0007669"/>
    <property type="project" value="UniProtKB-SubCell"/>
</dbReference>
<dbReference type="InterPro" id="IPR004853">
    <property type="entry name" value="Sugar_P_trans_dom"/>
</dbReference>
<dbReference type="InterPro" id="IPR037185">
    <property type="entry name" value="EmrE-like"/>
</dbReference>
<dbReference type="SUPFAM" id="SSF103481">
    <property type="entry name" value="Multidrug resistance efflux transporter EmrE"/>
    <property type="match status" value="1"/>
</dbReference>
<evidence type="ECO:0000256" key="1">
    <source>
        <dbReference type="ARBA" id="ARBA00004141"/>
    </source>
</evidence>